<sequence length="75" mass="8773">MVNIEDLEHGTMLATSIAVFDYEFIKRKRSGDEVIVCGPRGRFSVDRDELQDNLDRGRVWIRGTREDQDEELEDE</sequence>
<reference evidence="1 2" key="1">
    <citation type="journal article" date="2019" name="Int. J. Syst. Evol. Microbiol.">
        <title>The Global Catalogue of Microorganisms (GCM) 10K type strain sequencing project: providing services to taxonomists for standard genome sequencing and annotation.</title>
        <authorList>
            <consortium name="The Broad Institute Genomics Platform"/>
            <consortium name="The Broad Institute Genome Sequencing Center for Infectious Disease"/>
            <person name="Wu L."/>
            <person name="Ma J."/>
        </authorList>
    </citation>
    <scope>NUCLEOTIDE SEQUENCE [LARGE SCALE GENOMIC DNA]</scope>
    <source>
        <strain evidence="1 2">NBRC 111368</strain>
    </source>
</reference>
<name>A0ABD5RVQ0_9EURY</name>
<dbReference type="AlphaFoldDB" id="A0ABD5RVQ0"/>
<proteinExistence type="predicted"/>
<keyword evidence="2" id="KW-1185">Reference proteome</keyword>
<comment type="caution">
    <text evidence="1">The sequence shown here is derived from an EMBL/GenBank/DDBJ whole genome shotgun (WGS) entry which is preliminary data.</text>
</comment>
<protein>
    <submittedName>
        <fullName evidence="1">Uncharacterized protein</fullName>
    </submittedName>
</protein>
<dbReference type="Proteomes" id="UP001596328">
    <property type="component" value="Unassembled WGS sequence"/>
</dbReference>
<accession>A0ABD5RVQ0</accession>
<gene>
    <name evidence="1" type="ORF">ACFQE1_03685</name>
</gene>
<evidence type="ECO:0000313" key="1">
    <source>
        <dbReference type="EMBL" id="MFC6723504.1"/>
    </source>
</evidence>
<organism evidence="1 2">
    <name type="scientific">Halobium palmae</name>
    <dbReference type="NCBI Taxonomy" id="1776492"/>
    <lineage>
        <taxon>Archaea</taxon>
        <taxon>Methanobacteriati</taxon>
        <taxon>Methanobacteriota</taxon>
        <taxon>Stenosarchaea group</taxon>
        <taxon>Halobacteria</taxon>
        <taxon>Halobacteriales</taxon>
        <taxon>Haloferacaceae</taxon>
        <taxon>Halobium</taxon>
    </lineage>
</organism>
<evidence type="ECO:0000313" key="2">
    <source>
        <dbReference type="Proteomes" id="UP001596328"/>
    </source>
</evidence>
<dbReference type="EMBL" id="JBHSWU010000021">
    <property type="protein sequence ID" value="MFC6723504.1"/>
    <property type="molecule type" value="Genomic_DNA"/>
</dbReference>